<dbReference type="EMBL" id="AYCK01026656">
    <property type="status" value="NOT_ANNOTATED_CDS"/>
    <property type="molecule type" value="Genomic_DNA"/>
</dbReference>
<dbReference type="PANTHER" id="PTHR11860:SF87">
    <property type="entry name" value="CMRF35-LIKE MOLECULE 8"/>
    <property type="match status" value="1"/>
</dbReference>
<dbReference type="eggNOG" id="ENOG502SU0J">
    <property type="taxonomic scope" value="Eukaryota"/>
</dbReference>
<evidence type="ECO:0000256" key="1">
    <source>
        <dbReference type="ARBA" id="ARBA00004370"/>
    </source>
</evidence>
<dbReference type="InterPro" id="IPR013783">
    <property type="entry name" value="Ig-like_fold"/>
</dbReference>
<reference evidence="7" key="2">
    <citation type="submission" date="2025-08" db="UniProtKB">
        <authorList>
            <consortium name="Ensembl"/>
        </authorList>
    </citation>
    <scope>IDENTIFICATION</scope>
</reference>
<evidence type="ECO:0000256" key="3">
    <source>
        <dbReference type="ARBA" id="ARBA00023136"/>
    </source>
</evidence>
<reference evidence="7" key="3">
    <citation type="submission" date="2025-09" db="UniProtKB">
        <authorList>
            <consortium name="Ensembl"/>
        </authorList>
    </citation>
    <scope>IDENTIFICATION</scope>
</reference>
<name>A0A096LVJ4_POEFO</name>
<dbReference type="InterPro" id="IPR050671">
    <property type="entry name" value="CD300_family_receptors"/>
</dbReference>
<dbReference type="EMBL" id="AYCK01026655">
    <property type="status" value="NOT_ANNOTATED_CDS"/>
    <property type="molecule type" value="Genomic_DNA"/>
</dbReference>
<dbReference type="PANTHER" id="PTHR11860">
    <property type="entry name" value="POLYMERIC-IMMUNOGLOBULIN RECEPTOR"/>
    <property type="match status" value="1"/>
</dbReference>
<evidence type="ECO:0000313" key="8">
    <source>
        <dbReference type="Proteomes" id="UP000028760"/>
    </source>
</evidence>
<evidence type="ECO:0000256" key="2">
    <source>
        <dbReference type="ARBA" id="ARBA00022692"/>
    </source>
</evidence>
<dbReference type="Ensembl" id="ENSPFOT00000026563.1">
    <property type="protein sequence ID" value="ENSPFOP00000023185.1"/>
    <property type="gene ID" value="ENSPFOG00000024785.1"/>
</dbReference>
<feature type="transmembrane region" description="Helical" evidence="5">
    <location>
        <begin position="178"/>
        <end position="202"/>
    </location>
</feature>
<keyword evidence="6" id="KW-0732">Signal</keyword>
<proteinExistence type="predicted"/>
<feature type="compositionally biased region" description="Low complexity" evidence="4">
    <location>
        <begin position="127"/>
        <end position="167"/>
    </location>
</feature>
<keyword evidence="5" id="KW-1133">Transmembrane helix</keyword>
<dbReference type="Gene3D" id="2.60.40.10">
    <property type="entry name" value="Immunoglobulins"/>
    <property type="match status" value="1"/>
</dbReference>
<organism evidence="7 8">
    <name type="scientific">Poecilia formosa</name>
    <name type="common">Amazon molly</name>
    <name type="synonym">Limia formosa</name>
    <dbReference type="NCBI Taxonomy" id="48698"/>
    <lineage>
        <taxon>Eukaryota</taxon>
        <taxon>Metazoa</taxon>
        <taxon>Chordata</taxon>
        <taxon>Craniata</taxon>
        <taxon>Vertebrata</taxon>
        <taxon>Euteleostomi</taxon>
        <taxon>Actinopterygii</taxon>
        <taxon>Neopterygii</taxon>
        <taxon>Teleostei</taxon>
        <taxon>Neoteleostei</taxon>
        <taxon>Acanthomorphata</taxon>
        <taxon>Ovalentaria</taxon>
        <taxon>Atherinomorphae</taxon>
        <taxon>Cyprinodontiformes</taxon>
        <taxon>Poeciliidae</taxon>
        <taxon>Poeciliinae</taxon>
        <taxon>Poecilia</taxon>
    </lineage>
</organism>
<dbReference type="SUPFAM" id="SSF48726">
    <property type="entry name" value="Immunoglobulin"/>
    <property type="match status" value="1"/>
</dbReference>
<reference evidence="8" key="1">
    <citation type="submission" date="2013-10" db="EMBL/GenBank/DDBJ databases">
        <authorList>
            <person name="Schartl M."/>
            <person name="Warren W."/>
        </authorList>
    </citation>
    <scope>NUCLEOTIDE SEQUENCE [LARGE SCALE GENOMIC DNA]</scope>
    <source>
        <strain evidence="8">female</strain>
    </source>
</reference>
<evidence type="ECO:0000256" key="6">
    <source>
        <dbReference type="SAM" id="SignalP"/>
    </source>
</evidence>
<comment type="subcellular location">
    <subcellularLocation>
        <location evidence="1">Membrane</location>
    </subcellularLocation>
</comment>
<evidence type="ECO:0000256" key="4">
    <source>
        <dbReference type="SAM" id="MobiDB-lite"/>
    </source>
</evidence>
<feature type="region of interest" description="Disordered" evidence="4">
    <location>
        <begin position="127"/>
        <end position="170"/>
    </location>
</feature>
<keyword evidence="3 5" id="KW-0472">Membrane</keyword>
<evidence type="ECO:0000313" key="7">
    <source>
        <dbReference type="Ensembl" id="ENSPFOP00000023185.1"/>
    </source>
</evidence>
<dbReference type="GO" id="GO:0004888">
    <property type="term" value="F:transmembrane signaling receptor activity"/>
    <property type="evidence" value="ECO:0007669"/>
    <property type="project" value="TreeGrafter"/>
</dbReference>
<feature type="chain" id="PRO_5001920600" description="Immunoglobulin subtype domain-containing protein" evidence="6">
    <location>
        <begin position="21"/>
        <end position="224"/>
    </location>
</feature>
<feature type="signal peptide" evidence="6">
    <location>
        <begin position="1"/>
        <end position="20"/>
    </location>
</feature>
<dbReference type="Proteomes" id="UP000028760">
    <property type="component" value="Unassembled WGS sequence"/>
</dbReference>
<keyword evidence="2 5" id="KW-0812">Transmembrane</keyword>
<sequence length="224" mass="23728">SQQTLILFFSAALQISSIPAAVNQFTGSAGEDFSGHCGSSFPGTRKIFCRENCEEGNVLIETTKNSAENGRYGIEYVKAHGPNIYSFYVKISGLTESDSGRYRCGLGESSESYQDFTLSVSGLDQSTSSVSTPSASTPTDSSNLNSSTESFTPTGSSTSTSENTPTPDCSPSQSAADVWLFVLPALAAIAALLSAMMMMVVFCRRRSKKPQTDSPVETNQSPAA</sequence>
<dbReference type="AlphaFoldDB" id="A0A096LVJ4"/>
<dbReference type="GO" id="GO:0005886">
    <property type="term" value="C:plasma membrane"/>
    <property type="evidence" value="ECO:0007669"/>
    <property type="project" value="TreeGrafter"/>
</dbReference>
<evidence type="ECO:0008006" key="9">
    <source>
        <dbReference type="Google" id="ProtNLM"/>
    </source>
</evidence>
<dbReference type="InterPro" id="IPR036179">
    <property type="entry name" value="Ig-like_dom_sf"/>
</dbReference>
<protein>
    <recommendedName>
        <fullName evidence="9">Immunoglobulin subtype domain-containing protein</fullName>
    </recommendedName>
</protein>
<evidence type="ECO:0000256" key="5">
    <source>
        <dbReference type="SAM" id="Phobius"/>
    </source>
</evidence>
<keyword evidence="8" id="KW-1185">Reference proteome</keyword>
<accession>A0A096LVJ4</accession>
<dbReference type="GeneTree" id="ENSGT01030000236847"/>